<dbReference type="PROSITE" id="PS51918">
    <property type="entry name" value="RADICAL_SAM"/>
    <property type="match status" value="1"/>
</dbReference>
<reference evidence="13" key="1">
    <citation type="journal article" date="2019" name="Int. J. Syst. Evol. Microbiol.">
        <title>The Global Catalogue of Microorganisms (GCM) 10K type strain sequencing project: providing services to taxonomists for standard genome sequencing and annotation.</title>
        <authorList>
            <consortium name="The Broad Institute Genomics Platform"/>
            <consortium name="The Broad Institute Genome Sequencing Center for Infectious Disease"/>
            <person name="Wu L."/>
            <person name="Ma J."/>
        </authorList>
    </citation>
    <scope>NUCLEOTIDE SEQUENCE [LARGE SCALE GENOMIC DNA]</scope>
    <source>
        <strain evidence="13">CCUG 46385</strain>
    </source>
</reference>
<dbReference type="Proteomes" id="UP001595916">
    <property type="component" value="Unassembled WGS sequence"/>
</dbReference>
<dbReference type="InterPro" id="IPR002792">
    <property type="entry name" value="TRAM_dom"/>
</dbReference>
<dbReference type="SFLD" id="SFLDG01082">
    <property type="entry name" value="B12-binding_domain_containing"/>
    <property type="match status" value="1"/>
</dbReference>
<name>A0ABV9QNW7_9FIRM</name>
<dbReference type="InterPro" id="IPR020612">
    <property type="entry name" value="Methylthiotransferase_CS"/>
</dbReference>
<feature type="binding site" evidence="8">
    <location>
        <position position="159"/>
    </location>
    <ligand>
        <name>[4Fe-4S] cluster</name>
        <dbReference type="ChEBI" id="CHEBI:49883"/>
        <label>2</label>
        <note>4Fe-4S-S-AdoMet</note>
    </ligand>
</feature>
<dbReference type="RefSeq" id="WP_379787887.1">
    <property type="nucleotide sequence ID" value="NZ_JBHSHL010000014.1"/>
</dbReference>
<evidence type="ECO:0000256" key="4">
    <source>
        <dbReference type="ARBA" id="ARBA00022691"/>
    </source>
</evidence>
<feature type="binding site" evidence="8">
    <location>
        <position position="163"/>
    </location>
    <ligand>
        <name>[4Fe-4S] cluster</name>
        <dbReference type="ChEBI" id="CHEBI:49883"/>
        <label>2</label>
        <note>4Fe-4S-S-AdoMet</note>
    </ligand>
</feature>
<comment type="catalytic activity">
    <reaction evidence="8">
        <text>L-aspartate(89)-[ribosomal protein uS12]-hydrogen + (sulfur carrier)-SH + AH2 + 2 S-adenosyl-L-methionine = 3-methylsulfanyl-L-aspartate(89)-[ribosomal protein uS12]-hydrogen + (sulfur carrier)-H + 5'-deoxyadenosine + L-methionine + A + S-adenosyl-L-homocysteine + 2 H(+)</text>
        <dbReference type="Rhea" id="RHEA:37087"/>
        <dbReference type="Rhea" id="RHEA-COMP:10460"/>
        <dbReference type="Rhea" id="RHEA-COMP:10461"/>
        <dbReference type="Rhea" id="RHEA-COMP:14737"/>
        <dbReference type="Rhea" id="RHEA-COMP:14739"/>
        <dbReference type="ChEBI" id="CHEBI:13193"/>
        <dbReference type="ChEBI" id="CHEBI:15378"/>
        <dbReference type="ChEBI" id="CHEBI:17319"/>
        <dbReference type="ChEBI" id="CHEBI:17499"/>
        <dbReference type="ChEBI" id="CHEBI:29917"/>
        <dbReference type="ChEBI" id="CHEBI:29961"/>
        <dbReference type="ChEBI" id="CHEBI:57844"/>
        <dbReference type="ChEBI" id="CHEBI:57856"/>
        <dbReference type="ChEBI" id="CHEBI:59789"/>
        <dbReference type="ChEBI" id="CHEBI:64428"/>
        <dbReference type="ChEBI" id="CHEBI:73599"/>
        <dbReference type="EC" id="2.8.4.4"/>
    </reaction>
</comment>
<evidence type="ECO:0000256" key="6">
    <source>
        <dbReference type="ARBA" id="ARBA00023004"/>
    </source>
</evidence>
<dbReference type="SFLD" id="SFLDF00274">
    <property type="entry name" value="ribosomal_protein_S12_methylth"/>
    <property type="match status" value="1"/>
</dbReference>
<dbReference type="InterPro" id="IPR007197">
    <property type="entry name" value="rSAM"/>
</dbReference>
<evidence type="ECO:0000313" key="13">
    <source>
        <dbReference type="Proteomes" id="UP001595916"/>
    </source>
</evidence>
<dbReference type="InterPro" id="IPR013848">
    <property type="entry name" value="Methylthiotransferase_N"/>
</dbReference>
<comment type="caution">
    <text evidence="12">The sequence shown here is derived from an EMBL/GenBank/DDBJ whole genome shotgun (WGS) entry which is preliminary data.</text>
</comment>
<keyword evidence="4 8" id="KW-0949">S-adenosyl-L-methionine</keyword>
<keyword evidence="2 8" id="KW-0963">Cytoplasm</keyword>
<evidence type="ECO:0000259" key="9">
    <source>
        <dbReference type="PROSITE" id="PS50926"/>
    </source>
</evidence>
<evidence type="ECO:0000256" key="2">
    <source>
        <dbReference type="ARBA" id="ARBA00022490"/>
    </source>
</evidence>
<evidence type="ECO:0000256" key="3">
    <source>
        <dbReference type="ARBA" id="ARBA00022679"/>
    </source>
</evidence>
<evidence type="ECO:0000259" key="10">
    <source>
        <dbReference type="PROSITE" id="PS51449"/>
    </source>
</evidence>
<feature type="binding site" evidence="8">
    <location>
        <position position="15"/>
    </location>
    <ligand>
        <name>[4Fe-4S] cluster</name>
        <dbReference type="ChEBI" id="CHEBI:49883"/>
        <label>1</label>
    </ligand>
</feature>
<dbReference type="HAMAP" id="MF_01865">
    <property type="entry name" value="MTTase_RimO"/>
    <property type="match status" value="1"/>
</dbReference>
<keyword evidence="13" id="KW-1185">Reference proteome</keyword>
<dbReference type="CDD" id="cd01335">
    <property type="entry name" value="Radical_SAM"/>
    <property type="match status" value="1"/>
</dbReference>
<feature type="domain" description="Radical SAM core" evidence="11">
    <location>
        <begin position="145"/>
        <end position="375"/>
    </location>
</feature>
<keyword evidence="5 8" id="KW-0479">Metal-binding</keyword>
<keyword evidence="6 8" id="KW-0408">Iron</keyword>
<keyword evidence="12" id="KW-0689">Ribosomal protein</keyword>
<sequence>MQSSCKNVYISTLGCAKNQVDSEMMLAIMEKDGMRSVAYPEEADIIVVNTCGFIESAKEESILEILSLSKLKVEGKLDRLIVTGCLAQRYSEELMKEIPEIDFILGTTSFPQIAQAIRLTGEGVREKLLDDIDLRFSEMMTRSLMTEEPYAYLKIAEGCDNLCTYCIIPKLRGRYRSRRPEDIVSEARSLASSGIRELIVIAQDTTKYGVDLYGRKMLGELLSELDKIEDLKWIRVLYSYPEDIDASFISAVKNGKRLLPYFDMPIQHCSDSVLKRMNRKTSKKQLLEKIETIRKELPEAVLRTTLITGFPGETQEEFEEVLDFVKKVGFDRLGVFSYSNEEGTPAARMKDQIEEEVKEERRSQIMNLQQRISYEKNQTLYDKEIEVLIEEQVEEGIYTGRSWRDMVEIDGIIYVHTNKELEIGSFVKVRINDVMEYDLIGGLVDEYTE</sequence>
<dbReference type="Gene3D" id="3.40.50.12160">
    <property type="entry name" value="Methylthiotransferase, N-terminal domain"/>
    <property type="match status" value="1"/>
</dbReference>
<dbReference type="PANTHER" id="PTHR43837:SF1">
    <property type="entry name" value="RIBOSOMAL PROTEIN US12 METHYLTHIOTRANSFERASE RIMO"/>
    <property type="match status" value="1"/>
</dbReference>
<dbReference type="SFLD" id="SFLDS00029">
    <property type="entry name" value="Radical_SAM"/>
    <property type="match status" value="1"/>
</dbReference>
<dbReference type="Pfam" id="PF00919">
    <property type="entry name" value="UPF0004"/>
    <property type="match status" value="1"/>
</dbReference>
<comment type="function">
    <text evidence="8">Catalyzes the methylthiolation of an aspartic acid residue of ribosomal protein uS12.</text>
</comment>
<dbReference type="SMART" id="SM00729">
    <property type="entry name" value="Elp3"/>
    <property type="match status" value="1"/>
</dbReference>
<comment type="subcellular location">
    <subcellularLocation>
        <location evidence="8">Cytoplasm</location>
    </subcellularLocation>
</comment>
<dbReference type="InterPro" id="IPR006638">
    <property type="entry name" value="Elp3/MiaA/NifB-like_rSAM"/>
</dbReference>
<dbReference type="InterPro" id="IPR005840">
    <property type="entry name" value="Ribosomal_uS12_MeSTrfase_RimO"/>
</dbReference>
<keyword evidence="12" id="KW-0687">Ribonucleoprotein</keyword>
<keyword evidence="1 8" id="KW-0004">4Fe-4S</keyword>
<dbReference type="GO" id="GO:0005840">
    <property type="term" value="C:ribosome"/>
    <property type="evidence" value="ECO:0007669"/>
    <property type="project" value="UniProtKB-KW"/>
</dbReference>
<comment type="cofactor">
    <cofactor evidence="8">
        <name>[4Fe-4S] cluster</name>
        <dbReference type="ChEBI" id="CHEBI:49883"/>
    </cofactor>
    <text evidence="8">Binds 2 [4Fe-4S] clusters. One cluster is coordinated with 3 cysteines and an exchangeable S-adenosyl-L-methionine.</text>
</comment>
<organism evidence="12 13">
    <name type="scientific">Filifactor villosus</name>
    <dbReference type="NCBI Taxonomy" id="29374"/>
    <lineage>
        <taxon>Bacteria</taxon>
        <taxon>Bacillati</taxon>
        <taxon>Bacillota</taxon>
        <taxon>Clostridia</taxon>
        <taxon>Peptostreptococcales</taxon>
        <taxon>Filifactoraceae</taxon>
        <taxon>Filifactor</taxon>
    </lineage>
</organism>
<evidence type="ECO:0000313" key="12">
    <source>
        <dbReference type="EMBL" id="MFC4804381.1"/>
    </source>
</evidence>
<feature type="domain" description="TRAM" evidence="9">
    <location>
        <begin position="378"/>
        <end position="445"/>
    </location>
</feature>
<protein>
    <recommendedName>
        <fullName evidence="8">Ribosomal protein uS12 methylthiotransferase RimO</fullName>
        <shortName evidence="8">uS12 MTTase</shortName>
        <shortName evidence="8">uS12 methylthiotransferase</shortName>
        <ecNumber evidence="8">2.8.4.4</ecNumber>
    </recommendedName>
    <alternativeName>
        <fullName evidence="8">Ribosomal protein uS12 (aspartate-C(3))-methylthiotransferase</fullName>
    </alternativeName>
    <alternativeName>
        <fullName evidence="8">Ribosome maturation factor RimO</fullName>
    </alternativeName>
</protein>
<dbReference type="InterPro" id="IPR038135">
    <property type="entry name" value="Methylthiotransferase_N_sf"/>
</dbReference>
<feature type="binding site" evidence="8">
    <location>
        <position position="166"/>
    </location>
    <ligand>
        <name>[4Fe-4S] cluster</name>
        <dbReference type="ChEBI" id="CHEBI:49883"/>
        <label>2</label>
        <note>4Fe-4S-S-AdoMet</note>
    </ligand>
</feature>
<gene>
    <name evidence="8 12" type="primary">rimO</name>
    <name evidence="12" type="ORF">ACFO4R_04730</name>
</gene>
<dbReference type="PROSITE" id="PS50926">
    <property type="entry name" value="TRAM"/>
    <property type="match status" value="1"/>
</dbReference>
<dbReference type="InterPro" id="IPR005839">
    <property type="entry name" value="Methylthiotransferase"/>
</dbReference>
<feature type="binding site" evidence="8">
    <location>
        <position position="51"/>
    </location>
    <ligand>
        <name>[4Fe-4S] cluster</name>
        <dbReference type="ChEBI" id="CHEBI:49883"/>
        <label>1</label>
    </ligand>
</feature>
<dbReference type="GO" id="GO:0103039">
    <property type="term" value="F:protein methylthiotransferase activity"/>
    <property type="evidence" value="ECO:0007669"/>
    <property type="project" value="UniProtKB-EC"/>
</dbReference>
<dbReference type="Pfam" id="PF18693">
    <property type="entry name" value="TRAM_2"/>
    <property type="match status" value="1"/>
</dbReference>
<accession>A0ABV9QNW7</accession>
<dbReference type="Pfam" id="PF04055">
    <property type="entry name" value="Radical_SAM"/>
    <property type="match status" value="1"/>
</dbReference>
<dbReference type="NCBIfam" id="TIGR01125">
    <property type="entry name" value="30S ribosomal protein S12 methylthiotransferase RimO"/>
    <property type="match status" value="1"/>
</dbReference>
<feature type="domain" description="MTTase N-terminal" evidence="10">
    <location>
        <begin position="6"/>
        <end position="122"/>
    </location>
</feature>
<dbReference type="Gene3D" id="2.40.50.140">
    <property type="entry name" value="Nucleic acid-binding proteins"/>
    <property type="match status" value="1"/>
</dbReference>
<feature type="binding site" evidence="8">
    <location>
        <position position="85"/>
    </location>
    <ligand>
        <name>[4Fe-4S] cluster</name>
        <dbReference type="ChEBI" id="CHEBI:49883"/>
        <label>1</label>
    </ligand>
</feature>
<dbReference type="InterPro" id="IPR012340">
    <property type="entry name" value="NA-bd_OB-fold"/>
</dbReference>
<evidence type="ECO:0000256" key="5">
    <source>
        <dbReference type="ARBA" id="ARBA00022723"/>
    </source>
</evidence>
<dbReference type="PROSITE" id="PS01278">
    <property type="entry name" value="MTTASE_RADICAL"/>
    <property type="match status" value="1"/>
</dbReference>
<dbReference type="SUPFAM" id="SSF102114">
    <property type="entry name" value="Radical SAM enzymes"/>
    <property type="match status" value="1"/>
</dbReference>
<keyword evidence="3 8" id="KW-0808">Transferase</keyword>
<dbReference type="PROSITE" id="PS51449">
    <property type="entry name" value="MTTASE_N"/>
    <property type="match status" value="1"/>
</dbReference>
<evidence type="ECO:0000256" key="8">
    <source>
        <dbReference type="HAMAP-Rule" id="MF_01865"/>
    </source>
</evidence>
<dbReference type="EMBL" id="JBHSHL010000014">
    <property type="protein sequence ID" value="MFC4804381.1"/>
    <property type="molecule type" value="Genomic_DNA"/>
</dbReference>
<dbReference type="InterPro" id="IPR058240">
    <property type="entry name" value="rSAM_sf"/>
</dbReference>
<dbReference type="Gene3D" id="3.80.30.20">
    <property type="entry name" value="tm_1862 like domain"/>
    <property type="match status" value="1"/>
</dbReference>
<evidence type="ECO:0000256" key="1">
    <source>
        <dbReference type="ARBA" id="ARBA00022485"/>
    </source>
</evidence>
<keyword evidence="7 8" id="KW-0411">Iron-sulfur</keyword>
<evidence type="ECO:0000259" key="11">
    <source>
        <dbReference type="PROSITE" id="PS51918"/>
    </source>
</evidence>
<dbReference type="SFLD" id="SFLDG01061">
    <property type="entry name" value="methylthiotransferase"/>
    <property type="match status" value="1"/>
</dbReference>
<evidence type="ECO:0000256" key="7">
    <source>
        <dbReference type="ARBA" id="ARBA00023014"/>
    </source>
</evidence>
<dbReference type="PANTHER" id="PTHR43837">
    <property type="entry name" value="RIBOSOMAL PROTEIN S12 METHYLTHIOTRANSFERASE RIMO"/>
    <property type="match status" value="1"/>
</dbReference>
<proteinExistence type="inferred from homology"/>
<dbReference type="EC" id="2.8.4.4" evidence="8"/>
<comment type="similarity">
    <text evidence="8">Belongs to the methylthiotransferase family. RimO subfamily.</text>
</comment>
<dbReference type="InterPro" id="IPR023404">
    <property type="entry name" value="rSAM_horseshoe"/>
</dbReference>
<dbReference type="NCBIfam" id="TIGR00089">
    <property type="entry name" value="MiaB/RimO family radical SAM methylthiotransferase"/>
    <property type="match status" value="1"/>
</dbReference>